<keyword evidence="2" id="KW-0479">Metal-binding</keyword>
<accession>A0ABS9TZE8</accession>
<dbReference type="PANTHER" id="PTHR42796">
    <property type="entry name" value="FUMARYLACETOACETATE HYDROLASE DOMAIN-CONTAINING PROTEIN 2A-RELATED"/>
    <property type="match status" value="1"/>
</dbReference>
<protein>
    <submittedName>
        <fullName evidence="4">Fumarylacetoacetate hydrolase family protein</fullName>
    </submittedName>
</protein>
<dbReference type="GO" id="GO:0016787">
    <property type="term" value="F:hydrolase activity"/>
    <property type="evidence" value="ECO:0007669"/>
    <property type="project" value="UniProtKB-KW"/>
</dbReference>
<dbReference type="EMBL" id="JAKZBV010000001">
    <property type="protein sequence ID" value="MCH6469806.1"/>
    <property type="molecule type" value="Genomic_DNA"/>
</dbReference>
<gene>
    <name evidence="4" type="ORF">L0M17_07365</name>
</gene>
<keyword evidence="4" id="KW-0378">Hydrolase</keyword>
<dbReference type="Pfam" id="PF01557">
    <property type="entry name" value="FAA_hydrolase"/>
    <property type="match status" value="1"/>
</dbReference>
<dbReference type="RefSeq" id="WP_241053259.1">
    <property type="nucleotide sequence ID" value="NZ_JAKZBV010000001.1"/>
</dbReference>
<organism evidence="4 5">
    <name type="scientific">Sinomonas terrae</name>
    <dbReference type="NCBI Taxonomy" id="2908838"/>
    <lineage>
        <taxon>Bacteria</taxon>
        <taxon>Bacillati</taxon>
        <taxon>Actinomycetota</taxon>
        <taxon>Actinomycetes</taxon>
        <taxon>Micrococcales</taxon>
        <taxon>Micrococcaceae</taxon>
        <taxon>Sinomonas</taxon>
    </lineage>
</organism>
<dbReference type="PANTHER" id="PTHR42796:SF7">
    <property type="entry name" value="2-DEHYDRO-3-DEOXY-D-ARABINONATE DEHYDRATASE"/>
    <property type="match status" value="1"/>
</dbReference>
<dbReference type="InterPro" id="IPR051121">
    <property type="entry name" value="FAH"/>
</dbReference>
<dbReference type="Proteomes" id="UP001202922">
    <property type="component" value="Unassembled WGS sequence"/>
</dbReference>
<reference evidence="4 5" key="1">
    <citation type="submission" date="2022-03" db="EMBL/GenBank/DDBJ databases">
        <title>Sinomonas sp. isolated from a soil.</title>
        <authorList>
            <person name="Han J."/>
            <person name="Kim D.-U."/>
        </authorList>
    </citation>
    <scope>NUCLEOTIDE SEQUENCE [LARGE SCALE GENOMIC DNA]</scope>
    <source>
        <strain evidence="4 5">5-5</strain>
    </source>
</reference>
<evidence type="ECO:0000256" key="1">
    <source>
        <dbReference type="ARBA" id="ARBA00010211"/>
    </source>
</evidence>
<dbReference type="Gene3D" id="3.90.850.10">
    <property type="entry name" value="Fumarylacetoacetase-like, C-terminal domain"/>
    <property type="match status" value="1"/>
</dbReference>
<name>A0ABS9TZE8_9MICC</name>
<dbReference type="SUPFAM" id="SSF56529">
    <property type="entry name" value="FAH"/>
    <property type="match status" value="1"/>
</dbReference>
<evidence type="ECO:0000313" key="4">
    <source>
        <dbReference type="EMBL" id="MCH6469806.1"/>
    </source>
</evidence>
<evidence type="ECO:0000259" key="3">
    <source>
        <dbReference type="Pfam" id="PF01557"/>
    </source>
</evidence>
<evidence type="ECO:0000256" key="2">
    <source>
        <dbReference type="ARBA" id="ARBA00022723"/>
    </source>
</evidence>
<feature type="domain" description="Fumarylacetoacetase-like C-terminal" evidence="3">
    <location>
        <begin position="177"/>
        <end position="362"/>
    </location>
</feature>
<proteinExistence type="inferred from homology"/>
<comment type="caution">
    <text evidence="4">The sequence shown here is derived from an EMBL/GenBank/DDBJ whole genome shotgun (WGS) entry which is preliminary data.</text>
</comment>
<evidence type="ECO:0000313" key="5">
    <source>
        <dbReference type="Proteomes" id="UP001202922"/>
    </source>
</evidence>
<keyword evidence="5" id="KW-1185">Reference proteome</keyword>
<comment type="similarity">
    <text evidence="1">Belongs to the FAH family.</text>
</comment>
<sequence length="406" mass="42891">MSDPNHVLPEDAEAALLVGRVWDPEAGGPRVVAVRGGDVYDLQAETPTVAGLLASGDPAAVVRGAVERQAPRWSTAEVIEAAEEGDRSGPHVIAPVDLQVVKACGVTFVESMIERVIEERAAGDPARAVTLRERVGAALGGSLDGVRPGSVEAEKAKAVLKEEGLWSQYLEVGIGKDPEVFSKAPVLSSVGYGSQIGILEASEWNNPEPELVLVVAPDGRAVGATLGNDVNLRDIEGRSALLLGKAKDNNGSCALGPFIRLFDGAFTLDSLRNEEILLDVQGTDGFRLEGRNSLAHISRPFEELIAATVGRHHQYPDGFALFTGTLFAPVQDRGESGKGFTHRVGDRVEISSPRLGTLANVVGLCEELPPWEYGLREFFAYLAATALRKNGTSSSSTGPAGNSVEA</sequence>
<dbReference type="InterPro" id="IPR036663">
    <property type="entry name" value="Fumarylacetoacetase_C_sf"/>
</dbReference>
<dbReference type="InterPro" id="IPR011234">
    <property type="entry name" value="Fumarylacetoacetase-like_C"/>
</dbReference>